<keyword evidence="3" id="KW-1185">Reference proteome</keyword>
<keyword evidence="1" id="KW-0732">Signal</keyword>
<proteinExistence type="predicted"/>
<dbReference type="RefSeq" id="WP_304218375.1">
    <property type="nucleotide sequence ID" value="NZ_JBHUEK010000004.1"/>
</dbReference>
<accession>A0ABW4MHH4</accession>
<evidence type="ECO:0000313" key="2">
    <source>
        <dbReference type="EMBL" id="MFD1777193.1"/>
    </source>
</evidence>
<feature type="signal peptide" evidence="1">
    <location>
        <begin position="1"/>
        <end position="22"/>
    </location>
</feature>
<evidence type="ECO:0008006" key="4">
    <source>
        <dbReference type="Google" id="ProtNLM"/>
    </source>
</evidence>
<comment type="caution">
    <text evidence="2">The sequence shown here is derived from an EMBL/GenBank/DDBJ whole genome shotgun (WGS) entry which is preliminary data.</text>
</comment>
<name>A0ABW4MHH4_9BACI</name>
<organism evidence="2 3">
    <name type="scientific">Fredinandcohnia salidurans</name>
    <dbReference type="NCBI Taxonomy" id="2595041"/>
    <lineage>
        <taxon>Bacteria</taxon>
        <taxon>Bacillati</taxon>
        <taxon>Bacillota</taxon>
        <taxon>Bacilli</taxon>
        <taxon>Bacillales</taxon>
        <taxon>Bacillaceae</taxon>
        <taxon>Fredinandcohnia</taxon>
    </lineage>
</organism>
<protein>
    <recommendedName>
        <fullName evidence="4">VCBS repeat-containing protein</fullName>
    </recommendedName>
</protein>
<evidence type="ECO:0000256" key="1">
    <source>
        <dbReference type="SAM" id="SignalP"/>
    </source>
</evidence>
<evidence type="ECO:0000313" key="3">
    <source>
        <dbReference type="Proteomes" id="UP001597227"/>
    </source>
</evidence>
<dbReference type="Proteomes" id="UP001597227">
    <property type="component" value="Unassembled WGS sequence"/>
</dbReference>
<reference evidence="3" key="1">
    <citation type="journal article" date="2019" name="Int. J. Syst. Evol. Microbiol.">
        <title>The Global Catalogue of Microorganisms (GCM) 10K type strain sequencing project: providing services to taxonomists for standard genome sequencing and annotation.</title>
        <authorList>
            <consortium name="The Broad Institute Genomics Platform"/>
            <consortium name="The Broad Institute Genome Sequencing Center for Infectious Disease"/>
            <person name="Wu L."/>
            <person name="Ma J."/>
        </authorList>
    </citation>
    <scope>NUCLEOTIDE SEQUENCE [LARGE SCALE GENOMIC DNA]</scope>
    <source>
        <strain evidence="3">CCUG 15531</strain>
    </source>
</reference>
<sequence>MKLIRFLLFLGLLTGFHSVTLAGQNDVEYGPFTIVQKEYVDLDGDGKKDIIELYARKNQYNLANEWSLKINGDQLGTYHNKQDLYQLAEMQFADVIQNGKQDILLYFRSIGSGGVTGLTVLSYTGEKVEEIYTDPNSSGWFDEAKKRFSMKYIGEYQVEFNDEQNSLEAVIPLSEERYRDFPDKKELQNRLQELETWVDPASGYRFDKLTKMKPQEIVAIQAVSGIAHYDVIAYFETRYMFDKQNQKYVPTKVALISKETGKKLTEAPVK</sequence>
<gene>
    <name evidence="2" type="ORF">ACFSFW_00685</name>
</gene>
<dbReference type="EMBL" id="JBHUEK010000004">
    <property type="protein sequence ID" value="MFD1777193.1"/>
    <property type="molecule type" value="Genomic_DNA"/>
</dbReference>
<feature type="chain" id="PRO_5047069612" description="VCBS repeat-containing protein" evidence="1">
    <location>
        <begin position="23"/>
        <end position="270"/>
    </location>
</feature>